<dbReference type="EMBL" id="JBHTCO010000017">
    <property type="protein sequence ID" value="MFC7393929.1"/>
    <property type="molecule type" value="Genomic_DNA"/>
</dbReference>
<comment type="caution">
    <text evidence="1">The sequence shown here is derived from an EMBL/GenBank/DDBJ whole genome shotgun (WGS) entry which is preliminary data.</text>
</comment>
<dbReference type="SUPFAM" id="SSF82784">
    <property type="entry name" value="OsmC-like"/>
    <property type="match status" value="1"/>
</dbReference>
<proteinExistence type="predicted"/>
<dbReference type="Gene3D" id="3.30.300.20">
    <property type="match status" value="1"/>
</dbReference>
<protein>
    <submittedName>
        <fullName evidence="1">OsmC family protein</fullName>
        <ecNumber evidence="1">1.11.1.-</ecNumber>
    </submittedName>
</protein>
<dbReference type="InterPro" id="IPR015946">
    <property type="entry name" value="KH_dom-like_a/b"/>
</dbReference>
<dbReference type="RefSeq" id="WP_380966759.1">
    <property type="nucleotide sequence ID" value="NZ_JBHTCO010000017.1"/>
</dbReference>
<dbReference type="InterPro" id="IPR003718">
    <property type="entry name" value="OsmC/Ohr_fam"/>
</dbReference>
<keyword evidence="1" id="KW-0560">Oxidoreductase</keyword>
<accession>A0ABW2PXQ1</accession>
<dbReference type="Proteomes" id="UP001596505">
    <property type="component" value="Unassembled WGS sequence"/>
</dbReference>
<evidence type="ECO:0000313" key="2">
    <source>
        <dbReference type="Proteomes" id="UP001596505"/>
    </source>
</evidence>
<dbReference type="Pfam" id="PF02566">
    <property type="entry name" value="OsmC"/>
    <property type="match status" value="1"/>
</dbReference>
<name>A0ABW2PXQ1_9BACL</name>
<organism evidence="1 2">
    <name type="scientific">Scopulibacillus cellulosilyticus</name>
    <dbReference type="NCBI Taxonomy" id="2665665"/>
    <lineage>
        <taxon>Bacteria</taxon>
        <taxon>Bacillati</taxon>
        <taxon>Bacillota</taxon>
        <taxon>Bacilli</taxon>
        <taxon>Bacillales</taxon>
        <taxon>Sporolactobacillaceae</taxon>
        <taxon>Scopulibacillus</taxon>
    </lineage>
</organism>
<dbReference type="EC" id="1.11.1.-" evidence="1"/>
<dbReference type="GO" id="GO:0004601">
    <property type="term" value="F:peroxidase activity"/>
    <property type="evidence" value="ECO:0007669"/>
    <property type="project" value="UniProtKB-KW"/>
</dbReference>
<gene>
    <name evidence="1" type="ORF">ACFQRG_13290</name>
</gene>
<sequence length="125" mass="14136">MEFKMTEHGIQTDTGFGALDISADEEKGFRPYQLMVASLAGCSVSVMRKILKKKRLEVEDIQVTAEVTRNPDKADRIEKVHLHFRIKGKGLEDKMDKIMELTTKNCSMVQSVIGSIEVTETYELV</sequence>
<dbReference type="InterPro" id="IPR036102">
    <property type="entry name" value="OsmC/Ohrsf"/>
</dbReference>
<dbReference type="PANTHER" id="PTHR34352:SF1">
    <property type="entry name" value="PROTEIN YHFA"/>
    <property type="match status" value="1"/>
</dbReference>
<evidence type="ECO:0000313" key="1">
    <source>
        <dbReference type="EMBL" id="MFC7393929.1"/>
    </source>
</evidence>
<keyword evidence="2" id="KW-1185">Reference proteome</keyword>
<keyword evidence="1" id="KW-0575">Peroxidase</keyword>
<dbReference type="PANTHER" id="PTHR34352">
    <property type="entry name" value="PROTEIN YHFA"/>
    <property type="match status" value="1"/>
</dbReference>
<reference evidence="2" key="1">
    <citation type="journal article" date="2019" name="Int. J. Syst. Evol. Microbiol.">
        <title>The Global Catalogue of Microorganisms (GCM) 10K type strain sequencing project: providing services to taxonomists for standard genome sequencing and annotation.</title>
        <authorList>
            <consortium name="The Broad Institute Genomics Platform"/>
            <consortium name="The Broad Institute Genome Sequencing Center for Infectious Disease"/>
            <person name="Wu L."/>
            <person name="Ma J."/>
        </authorList>
    </citation>
    <scope>NUCLEOTIDE SEQUENCE [LARGE SCALE GENOMIC DNA]</scope>
    <source>
        <strain evidence="2">CGMCC 1.16305</strain>
    </source>
</reference>